<reference evidence="5" key="1">
    <citation type="submission" date="2016-10" db="EMBL/GenBank/DDBJ databases">
        <authorList>
            <person name="Varghese N."/>
            <person name="Submissions S."/>
        </authorList>
    </citation>
    <scope>NUCLEOTIDE SEQUENCE [LARGE SCALE GENOMIC DNA]</scope>
    <source>
        <strain evidence="5">DSM 1565</strain>
    </source>
</reference>
<sequence>MTQGTYDLVLNRLLDAPADKLFRCWTEADLLKQWFAPKPWTTPEAKLDARPGGASSITMRSPEGQDMPNTGQYLEVVVNRKLVFTDAFTGDWQPRDGQPFMVVAITFEPEGDKTRYVATVRHWTEADKKKHEEMGFQKGWGQCTDQLEALARTL</sequence>
<dbReference type="STRING" id="51670.SAMN04488557_1360"/>
<dbReference type="CDD" id="cd08896">
    <property type="entry name" value="SRPBCC_CalC_Aha1-like_3"/>
    <property type="match status" value="1"/>
</dbReference>
<evidence type="ECO:0000256" key="1">
    <source>
        <dbReference type="ARBA" id="ARBA00006817"/>
    </source>
</evidence>
<dbReference type="SUPFAM" id="SSF55961">
    <property type="entry name" value="Bet v1-like"/>
    <property type="match status" value="1"/>
</dbReference>
<accession>A0A1I7N5E7</accession>
<evidence type="ECO:0000259" key="3">
    <source>
        <dbReference type="Pfam" id="PF08327"/>
    </source>
</evidence>
<protein>
    <submittedName>
        <fullName evidence="4">Uncharacterized conserved protein YndB, AHSA1/START domain</fullName>
    </submittedName>
</protein>
<dbReference type="EMBL" id="FPCH01000001">
    <property type="protein sequence ID" value="SFV29897.1"/>
    <property type="molecule type" value="Genomic_DNA"/>
</dbReference>
<name>A0A1I7N5E7_9HYPH</name>
<organism evidence="4 5">
    <name type="scientific">Hyphomicrobium facile</name>
    <dbReference type="NCBI Taxonomy" id="51670"/>
    <lineage>
        <taxon>Bacteria</taxon>
        <taxon>Pseudomonadati</taxon>
        <taxon>Pseudomonadota</taxon>
        <taxon>Alphaproteobacteria</taxon>
        <taxon>Hyphomicrobiales</taxon>
        <taxon>Hyphomicrobiaceae</taxon>
        <taxon>Hyphomicrobium</taxon>
    </lineage>
</organism>
<feature type="region of interest" description="Disordered" evidence="2">
    <location>
        <begin position="42"/>
        <end position="68"/>
    </location>
</feature>
<proteinExistence type="inferred from homology"/>
<dbReference type="Gene3D" id="3.30.530.20">
    <property type="match status" value="1"/>
</dbReference>
<evidence type="ECO:0000313" key="4">
    <source>
        <dbReference type="EMBL" id="SFV29897.1"/>
    </source>
</evidence>
<dbReference type="Pfam" id="PF08327">
    <property type="entry name" value="AHSA1"/>
    <property type="match status" value="1"/>
</dbReference>
<keyword evidence="5" id="KW-1185">Reference proteome</keyword>
<dbReference type="Proteomes" id="UP000199423">
    <property type="component" value="Unassembled WGS sequence"/>
</dbReference>
<dbReference type="InterPro" id="IPR023393">
    <property type="entry name" value="START-like_dom_sf"/>
</dbReference>
<dbReference type="InterPro" id="IPR013538">
    <property type="entry name" value="ASHA1/2-like_C"/>
</dbReference>
<evidence type="ECO:0000313" key="5">
    <source>
        <dbReference type="Proteomes" id="UP000199423"/>
    </source>
</evidence>
<evidence type="ECO:0000256" key="2">
    <source>
        <dbReference type="SAM" id="MobiDB-lite"/>
    </source>
</evidence>
<gene>
    <name evidence="4" type="ORF">SAMN04488557_1360</name>
</gene>
<feature type="domain" description="Activator of Hsp90 ATPase homologue 1/2-like C-terminal" evidence="3">
    <location>
        <begin position="15"/>
        <end position="150"/>
    </location>
</feature>
<dbReference type="AlphaFoldDB" id="A0A1I7N5E7"/>
<comment type="similarity">
    <text evidence="1">Belongs to the AHA1 family.</text>
</comment>
<dbReference type="RefSeq" id="WP_092865832.1">
    <property type="nucleotide sequence ID" value="NZ_FPCH01000001.1"/>
</dbReference>
<dbReference type="OrthoDB" id="9786557at2"/>